<dbReference type="InParanoid" id="A0A078AX46"/>
<name>A0A078AX46_STYLE</name>
<keyword evidence="3" id="KW-1185">Reference proteome</keyword>
<evidence type="ECO:0000313" key="3">
    <source>
        <dbReference type="Proteomes" id="UP000039865"/>
    </source>
</evidence>
<sequence>MKNRKRKLKRRKNSSNHFPKYNLILHCSSHQVKLRILNLGTNFLLVDRTRLRQDQNQIKHSNTFSTQQQKLPVQQLQHSQTSTMFGSLSQSPIQTDPFKDGTFATPQTNKNSQTYLQSSSQTGAFALGQKLIQPQLKSSTKIIGSQQTLPLQNQPSNFSFSQPQIQADQAQNKSQAIPIAKSQLAPQQLTQQQQIQQQNNTQQSIPLSQQPIQVQISQQAMVKSKQKTSIQVQIEDFEKKMTDHYNKEVVDLLKQIRVNLPSLQSHYDDLRANNVKMDILYQQLRKFEIYKEDFGLQFHEGQRLKDLLVLDDFREDKKLQFTKAQKYKLATIDDKSLDILERIKSQEEKSSNSYELNEPIQRLSKRVISQQSNALKQQPQNNLRYKFLSRGDNTKGINSNSNLKMNDPQQNLEIVKDLFEIKKNSINETIQSSRIKQQEYFKQVQENSEKTSQIRIDTNLKICINNQSIKQLTQKINYCNSKLYKDQ</sequence>
<reference evidence="2 3" key="1">
    <citation type="submission" date="2014-06" db="EMBL/GenBank/DDBJ databases">
        <authorList>
            <person name="Swart Estienne"/>
        </authorList>
    </citation>
    <scope>NUCLEOTIDE SEQUENCE [LARGE SCALE GENOMIC DNA]</scope>
    <source>
        <strain evidence="2 3">130c</strain>
    </source>
</reference>
<proteinExistence type="predicted"/>
<accession>A0A078AX46</accession>
<organism evidence="2 3">
    <name type="scientific">Stylonychia lemnae</name>
    <name type="common">Ciliate</name>
    <dbReference type="NCBI Taxonomy" id="5949"/>
    <lineage>
        <taxon>Eukaryota</taxon>
        <taxon>Sar</taxon>
        <taxon>Alveolata</taxon>
        <taxon>Ciliophora</taxon>
        <taxon>Intramacronucleata</taxon>
        <taxon>Spirotrichea</taxon>
        <taxon>Stichotrichia</taxon>
        <taxon>Sporadotrichida</taxon>
        <taxon>Oxytrichidae</taxon>
        <taxon>Stylonychinae</taxon>
        <taxon>Stylonychia</taxon>
    </lineage>
</organism>
<evidence type="ECO:0000256" key="1">
    <source>
        <dbReference type="SAM" id="MobiDB-lite"/>
    </source>
</evidence>
<protein>
    <submittedName>
        <fullName evidence="2">Uncharacterized protein</fullName>
    </submittedName>
</protein>
<dbReference type="AlphaFoldDB" id="A0A078AX46"/>
<feature type="region of interest" description="Disordered" evidence="1">
    <location>
        <begin position="153"/>
        <end position="176"/>
    </location>
</feature>
<dbReference type="EMBL" id="CCKQ01014931">
    <property type="protein sequence ID" value="CDW86739.1"/>
    <property type="molecule type" value="Genomic_DNA"/>
</dbReference>
<evidence type="ECO:0000313" key="2">
    <source>
        <dbReference type="EMBL" id="CDW86739.1"/>
    </source>
</evidence>
<dbReference type="Proteomes" id="UP000039865">
    <property type="component" value="Unassembled WGS sequence"/>
</dbReference>
<gene>
    <name evidence="2" type="primary">Contig11628.g12450</name>
    <name evidence="2" type="ORF">STYLEM_15837</name>
</gene>
<feature type="compositionally biased region" description="Polar residues" evidence="1">
    <location>
        <begin position="153"/>
        <end position="175"/>
    </location>
</feature>